<sequence length="203" mass="22925">MSLAAPQLQEKYRELRIYLYSTSIDLTKAFKTMNREGWWEIMRKFGCLKRFTHMTSTTLKGSRNEVADALYRPSIAHLELSPGIDLAEVASEQHRVFRPVKRMFPGSTSMICHSLLAKAEFYATSLLHPIVPLCHHLIVTRSTPPYRTFLTLGVELLTSWFPTASSGLGCTRTSKLEHGLVSPVNAARFSGTTRPPSAFPRPW</sequence>
<protein>
    <submittedName>
        <fullName evidence="3">Reverse transcriptase domain-containing protein</fullName>
    </submittedName>
</protein>
<dbReference type="Proteomes" id="UP000275846">
    <property type="component" value="Unassembled WGS sequence"/>
</dbReference>
<evidence type="ECO:0000313" key="2">
    <source>
        <dbReference type="Proteomes" id="UP000275846"/>
    </source>
</evidence>
<organism evidence="3">
    <name type="scientific">Schistocephalus solidus</name>
    <name type="common">Tapeworm</name>
    <dbReference type="NCBI Taxonomy" id="70667"/>
    <lineage>
        <taxon>Eukaryota</taxon>
        <taxon>Metazoa</taxon>
        <taxon>Spiralia</taxon>
        <taxon>Lophotrochozoa</taxon>
        <taxon>Platyhelminthes</taxon>
        <taxon>Cestoda</taxon>
        <taxon>Eucestoda</taxon>
        <taxon>Diphyllobothriidea</taxon>
        <taxon>Diphyllobothriidae</taxon>
        <taxon>Schistocephalus</taxon>
    </lineage>
</organism>
<gene>
    <name evidence="1" type="ORF">SSLN_LOCUS8349</name>
</gene>
<name>A0A183SVV1_SCHSO</name>
<dbReference type="AlphaFoldDB" id="A0A183SVV1"/>
<reference evidence="1 2" key="2">
    <citation type="submission" date="2018-11" db="EMBL/GenBank/DDBJ databases">
        <authorList>
            <consortium name="Pathogen Informatics"/>
        </authorList>
    </citation>
    <scope>NUCLEOTIDE SEQUENCE [LARGE SCALE GENOMIC DNA]</scope>
    <source>
        <strain evidence="1 2">NST_G2</strain>
    </source>
</reference>
<evidence type="ECO:0000313" key="3">
    <source>
        <dbReference type="WBParaSite" id="SSLN_0000867901-mRNA-1"/>
    </source>
</evidence>
<keyword evidence="2" id="KW-1185">Reference proteome</keyword>
<dbReference type="WBParaSite" id="SSLN_0000867901-mRNA-1">
    <property type="protein sequence ID" value="SSLN_0000867901-mRNA-1"/>
    <property type="gene ID" value="SSLN_0000867901"/>
</dbReference>
<proteinExistence type="predicted"/>
<dbReference type="EMBL" id="UYSU01034607">
    <property type="protein sequence ID" value="VDL94734.1"/>
    <property type="molecule type" value="Genomic_DNA"/>
</dbReference>
<dbReference type="OrthoDB" id="6158878at2759"/>
<reference evidence="3" key="1">
    <citation type="submission" date="2016-06" db="UniProtKB">
        <authorList>
            <consortium name="WormBaseParasite"/>
        </authorList>
    </citation>
    <scope>IDENTIFICATION</scope>
</reference>
<evidence type="ECO:0000313" key="1">
    <source>
        <dbReference type="EMBL" id="VDL94734.1"/>
    </source>
</evidence>
<accession>A0A183SVV1</accession>